<keyword evidence="4 8" id="KW-0274">FAD</keyword>
<dbReference type="GO" id="GO:0004499">
    <property type="term" value="F:N,N-dimethylaniline monooxygenase activity"/>
    <property type="evidence" value="ECO:0007669"/>
    <property type="project" value="InterPro"/>
</dbReference>
<evidence type="ECO:0000313" key="9">
    <source>
        <dbReference type="EnsemblMetazoa" id="XP_014241997.1"/>
    </source>
</evidence>
<evidence type="ECO:0000256" key="6">
    <source>
        <dbReference type="ARBA" id="ARBA00023002"/>
    </source>
</evidence>
<dbReference type="InterPro" id="IPR020946">
    <property type="entry name" value="Flavin_mOase-like"/>
</dbReference>
<dbReference type="FunFam" id="3.50.50.60:FF:000138">
    <property type="entry name" value="Flavin-containing monooxygenase"/>
    <property type="match status" value="1"/>
</dbReference>
<protein>
    <recommendedName>
        <fullName evidence="8">Flavin-containing monooxygenase</fullName>
        <ecNumber evidence="8">1.-.-.-</ecNumber>
    </recommendedName>
</protein>
<organism evidence="9 10">
    <name type="scientific">Cimex lectularius</name>
    <name type="common">Bed bug</name>
    <name type="synonym">Acanthia lectularia</name>
    <dbReference type="NCBI Taxonomy" id="79782"/>
    <lineage>
        <taxon>Eukaryota</taxon>
        <taxon>Metazoa</taxon>
        <taxon>Ecdysozoa</taxon>
        <taxon>Arthropoda</taxon>
        <taxon>Hexapoda</taxon>
        <taxon>Insecta</taxon>
        <taxon>Pterygota</taxon>
        <taxon>Neoptera</taxon>
        <taxon>Paraneoptera</taxon>
        <taxon>Hemiptera</taxon>
        <taxon>Heteroptera</taxon>
        <taxon>Panheteroptera</taxon>
        <taxon>Cimicomorpha</taxon>
        <taxon>Cimicidae</taxon>
        <taxon>Cimex</taxon>
    </lineage>
</organism>
<dbReference type="PRINTS" id="PR00370">
    <property type="entry name" value="FMOXYGENASE"/>
</dbReference>
<dbReference type="EnsemblMetazoa" id="XM_014386511.2">
    <property type="protein sequence ID" value="XP_014241997.1"/>
    <property type="gene ID" value="LOC106662423"/>
</dbReference>
<evidence type="ECO:0000313" key="10">
    <source>
        <dbReference type="Proteomes" id="UP000494040"/>
    </source>
</evidence>
<dbReference type="InterPro" id="IPR050346">
    <property type="entry name" value="FMO-like"/>
</dbReference>
<dbReference type="AlphaFoldDB" id="A0A8I6RCC8"/>
<evidence type="ECO:0000256" key="2">
    <source>
        <dbReference type="ARBA" id="ARBA00009183"/>
    </source>
</evidence>
<dbReference type="GeneID" id="106662423"/>
<dbReference type="InterPro" id="IPR000960">
    <property type="entry name" value="Flavin_mOase"/>
</dbReference>
<dbReference type="GO" id="GO:0050660">
    <property type="term" value="F:flavin adenine dinucleotide binding"/>
    <property type="evidence" value="ECO:0007669"/>
    <property type="project" value="InterPro"/>
</dbReference>
<keyword evidence="5" id="KW-0521">NADP</keyword>
<dbReference type="PIRSF" id="PIRSF000332">
    <property type="entry name" value="FMO"/>
    <property type="match status" value="1"/>
</dbReference>
<dbReference type="PANTHER" id="PTHR23023">
    <property type="entry name" value="DIMETHYLANILINE MONOOXYGENASE"/>
    <property type="match status" value="1"/>
</dbReference>
<dbReference type="SUPFAM" id="SSF51905">
    <property type="entry name" value="FAD/NAD(P)-binding domain"/>
    <property type="match status" value="2"/>
</dbReference>
<evidence type="ECO:0000256" key="7">
    <source>
        <dbReference type="ARBA" id="ARBA00023033"/>
    </source>
</evidence>
<evidence type="ECO:0000256" key="8">
    <source>
        <dbReference type="RuleBase" id="RU361177"/>
    </source>
</evidence>
<comment type="similarity">
    <text evidence="2 8">Belongs to the FMO family.</text>
</comment>
<proteinExistence type="inferred from homology"/>
<keyword evidence="7 8" id="KW-0503">Monooxygenase</keyword>
<dbReference type="GO" id="GO:0050661">
    <property type="term" value="F:NADP binding"/>
    <property type="evidence" value="ECO:0007669"/>
    <property type="project" value="InterPro"/>
</dbReference>
<dbReference type="OrthoDB" id="66881at2759"/>
<evidence type="ECO:0000256" key="1">
    <source>
        <dbReference type="ARBA" id="ARBA00001974"/>
    </source>
</evidence>
<evidence type="ECO:0000256" key="3">
    <source>
        <dbReference type="ARBA" id="ARBA00022630"/>
    </source>
</evidence>
<evidence type="ECO:0000256" key="5">
    <source>
        <dbReference type="ARBA" id="ARBA00022857"/>
    </source>
</evidence>
<dbReference type="Pfam" id="PF00743">
    <property type="entry name" value="FMO-like"/>
    <property type="match status" value="2"/>
</dbReference>
<dbReference type="OMA" id="PVIHKLM"/>
<dbReference type="Proteomes" id="UP000494040">
    <property type="component" value="Unassembled WGS sequence"/>
</dbReference>
<dbReference type="RefSeq" id="XP_014241997.1">
    <property type="nucleotide sequence ID" value="XM_014386511.2"/>
</dbReference>
<dbReference type="KEGG" id="clec:106662423"/>
<dbReference type="InterPro" id="IPR036188">
    <property type="entry name" value="FAD/NAD-bd_sf"/>
</dbReference>
<keyword evidence="6 8" id="KW-0560">Oxidoreductase</keyword>
<keyword evidence="3 8" id="KW-0285">Flavoprotein</keyword>
<dbReference type="EC" id="1.-.-.-" evidence="8"/>
<evidence type="ECO:0000256" key="4">
    <source>
        <dbReference type="ARBA" id="ARBA00022827"/>
    </source>
</evidence>
<name>A0A8I6RCC8_CIMLE</name>
<keyword evidence="10" id="KW-1185">Reference proteome</keyword>
<accession>A0A8I6RCC8</accession>
<reference evidence="9" key="1">
    <citation type="submission" date="2022-01" db="UniProtKB">
        <authorList>
            <consortium name="EnsemblMetazoa"/>
        </authorList>
    </citation>
    <scope>IDENTIFICATION</scope>
</reference>
<comment type="cofactor">
    <cofactor evidence="1 8">
        <name>FAD</name>
        <dbReference type="ChEBI" id="CHEBI:57692"/>
    </cofactor>
</comment>
<dbReference type="Gene3D" id="3.50.50.60">
    <property type="entry name" value="FAD/NAD(P)-binding domain"/>
    <property type="match status" value="2"/>
</dbReference>
<sequence>MSSHEYPKNVAVIGAGVAGLVAARHLSDPACPCKLTLFEQTNSLGGTWVYSDMIGEDEYGLPVHSSMYKSLRTNLPKEVMMFPDFPHANKQGVSYLTAKEVLQYLNDYADHFNIKPNIKFRHYVKQISPLGSQWKIEVKDVEKNTEHVYVFDAVIIANGHNSKPRYPRVNGLEHFKGNQVHSHNYRDAVQFRDRKVLIIGAGPSGLDLTFEISSVTDNIVLSHHTDYAAKVGFPSKVVLKPDINRINRDGRVLFKDGTAMDFDDIVFATGYLYTYPFLSKECGIEVEDNYVSPLYKSIININHPTMGMLAVLKHTPTFYMVDIQVRFFIKCLLHPELLPNKKQMLAELKAFEERKIMEGVRKCDFHMLGEDNQLYMDDLFKIAGIPPIPPILLRMYFHGYNAIFSDFKSFRHNFYHIIDQENFTVVDLREIMTQPLEKLHSNPSACCGTLVPKHNA</sequence>